<protein>
    <submittedName>
        <fullName evidence="1">Uncharacterized protein</fullName>
    </submittedName>
</protein>
<name>A0ACC3DL08_9PEZI</name>
<accession>A0ACC3DL08</accession>
<sequence length="208" mass="23351">MPEELKHEEVNSKTDPSVAKQYDTETPMSQQWSEFYGICDKLKVGLLGTHRNNVPGMVFRSMATAKRTGPDFLFLANHHSHKFEDLDNDKDVTITFQNNSNQDWVSINGTATTVDNSDPRIKELHNGMVKAWFGDLGDGKHDGSADDPRMSLIEVKSKYITYWKAQVGTLGMMKEVGMAALTGKVANTGATREFHQQDIEKERQSPSE</sequence>
<keyword evidence="2" id="KW-1185">Reference proteome</keyword>
<proteinExistence type="predicted"/>
<organism evidence="1 2">
    <name type="scientific">Coniosporium uncinatum</name>
    <dbReference type="NCBI Taxonomy" id="93489"/>
    <lineage>
        <taxon>Eukaryota</taxon>
        <taxon>Fungi</taxon>
        <taxon>Dikarya</taxon>
        <taxon>Ascomycota</taxon>
        <taxon>Pezizomycotina</taxon>
        <taxon>Dothideomycetes</taxon>
        <taxon>Dothideomycetes incertae sedis</taxon>
        <taxon>Coniosporium</taxon>
    </lineage>
</organism>
<comment type="caution">
    <text evidence="1">The sequence shown here is derived from an EMBL/GenBank/DDBJ whole genome shotgun (WGS) entry which is preliminary data.</text>
</comment>
<dbReference type="Proteomes" id="UP001186974">
    <property type="component" value="Unassembled WGS sequence"/>
</dbReference>
<dbReference type="EMBL" id="JAWDJW010002900">
    <property type="protein sequence ID" value="KAK3077392.1"/>
    <property type="molecule type" value="Genomic_DNA"/>
</dbReference>
<evidence type="ECO:0000313" key="1">
    <source>
        <dbReference type="EMBL" id="KAK3077392.1"/>
    </source>
</evidence>
<evidence type="ECO:0000313" key="2">
    <source>
        <dbReference type="Proteomes" id="UP001186974"/>
    </source>
</evidence>
<reference evidence="1" key="1">
    <citation type="submission" date="2024-09" db="EMBL/GenBank/DDBJ databases">
        <title>Black Yeasts Isolated from many extreme environments.</title>
        <authorList>
            <person name="Coleine C."/>
            <person name="Stajich J.E."/>
            <person name="Selbmann L."/>
        </authorList>
    </citation>
    <scope>NUCLEOTIDE SEQUENCE</scope>
    <source>
        <strain evidence="1">CCFEE 5737</strain>
    </source>
</reference>
<gene>
    <name evidence="1" type="ORF">LTS18_010391</name>
</gene>